<dbReference type="InterPro" id="IPR002220">
    <property type="entry name" value="DapA-like"/>
</dbReference>
<evidence type="ECO:0000313" key="2">
    <source>
        <dbReference type="EMBL" id="MBW7462459.1"/>
    </source>
</evidence>
<dbReference type="Pfam" id="PF00701">
    <property type="entry name" value="DHDPS"/>
    <property type="match status" value="1"/>
</dbReference>
<organism evidence="2 3">
    <name type="scientific">Paenibacillus sepulcri</name>
    <dbReference type="NCBI Taxonomy" id="359917"/>
    <lineage>
        <taxon>Bacteria</taxon>
        <taxon>Bacillati</taxon>
        <taxon>Bacillota</taxon>
        <taxon>Bacilli</taxon>
        <taxon>Bacillales</taxon>
        <taxon>Paenibacillaceae</taxon>
        <taxon>Paenibacillus</taxon>
    </lineage>
</organism>
<proteinExistence type="predicted"/>
<keyword evidence="1" id="KW-0456">Lyase</keyword>
<dbReference type="Gene3D" id="3.20.20.70">
    <property type="entry name" value="Aldolase class I"/>
    <property type="match status" value="1"/>
</dbReference>
<dbReference type="EMBL" id="JAHZIK010003963">
    <property type="protein sequence ID" value="MBW7462459.1"/>
    <property type="molecule type" value="Genomic_DNA"/>
</dbReference>
<dbReference type="InterPro" id="IPR013785">
    <property type="entry name" value="Aldolase_TIM"/>
</dbReference>
<sequence length="48" mass="5370">MKQVKLLQGVIPVIMTPFTEDQEINEGALRRFVRRFLDAGAHGLFGLG</sequence>
<comment type="caution">
    <text evidence="2">The sequence shown here is derived from an EMBL/GenBank/DDBJ whole genome shotgun (WGS) entry which is preliminary data.</text>
</comment>
<feature type="non-terminal residue" evidence="2">
    <location>
        <position position="48"/>
    </location>
</feature>
<keyword evidence="3" id="KW-1185">Reference proteome</keyword>
<evidence type="ECO:0000313" key="3">
    <source>
        <dbReference type="Proteomes" id="UP001519887"/>
    </source>
</evidence>
<gene>
    <name evidence="2" type="ORF">K0U00_51255</name>
</gene>
<accession>A0ABS7CNB6</accession>
<dbReference type="Proteomes" id="UP001519887">
    <property type="component" value="Unassembled WGS sequence"/>
</dbReference>
<dbReference type="SUPFAM" id="SSF51569">
    <property type="entry name" value="Aldolase"/>
    <property type="match status" value="1"/>
</dbReference>
<reference evidence="2 3" key="1">
    <citation type="submission" date="2021-07" db="EMBL/GenBank/DDBJ databases">
        <title>Paenibacillus radiodurans sp. nov., isolated from the southeastern edge of Tengger Desert.</title>
        <authorList>
            <person name="Zhang G."/>
        </authorList>
    </citation>
    <scope>NUCLEOTIDE SEQUENCE [LARGE SCALE GENOMIC DNA]</scope>
    <source>
        <strain evidence="2 3">CCM 7311</strain>
    </source>
</reference>
<protein>
    <submittedName>
        <fullName evidence="2">Dihydrodipicolinate synthase family protein</fullName>
    </submittedName>
</protein>
<evidence type="ECO:0000256" key="1">
    <source>
        <dbReference type="ARBA" id="ARBA00023239"/>
    </source>
</evidence>
<name>A0ABS7CNB6_9BACL</name>